<sequence>MTNFLAKARSNRLIALAQCEKGAVMFFPDACVDASGSMTDLSTRVVMAQTSKPMFVRSHHC</sequence>
<dbReference type="AlphaFoldDB" id="A0A0N9ZIL6"/>
<dbReference type="KEGG" id="cmar:IMCC12053_1620"/>
<dbReference type="Proteomes" id="UP000064920">
    <property type="component" value="Chromosome"/>
</dbReference>
<evidence type="ECO:0000313" key="1">
    <source>
        <dbReference type="EMBL" id="ALI55567.1"/>
    </source>
</evidence>
<dbReference type="EMBL" id="CP012023">
    <property type="protein sequence ID" value="ALI55567.1"/>
    <property type="molecule type" value="Genomic_DNA"/>
</dbReference>
<reference evidence="1 2" key="1">
    <citation type="submission" date="2015-05" db="EMBL/GenBank/DDBJ databases">
        <authorList>
            <person name="Wang D.B."/>
            <person name="Wang M."/>
        </authorList>
    </citation>
    <scope>NUCLEOTIDE SEQUENCE [LARGE SCALE GENOMIC DNA]</scope>
    <source>
        <strain evidence="1 2">IMCC 12053</strain>
    </source>
</reference>
<organism evidence="1 2">
    <name type="scientific">Celeribacter marinus</name>
    <dbReference type="NCBI Taxonomy" id="1397108"/>
    <lineage>
        <taxon>Bacteria</taxon>
        <taxon>Pseudomonadati</taxon>
        <taxon>Pseudomonadota</taxon>
        <taxon>Alphaproteobacteria</taxon>
        <taxon>Rhodobacterales</taxon>
        <taxon>Roseobacteraceae</taxon>
        <taxon>Celeribacter</taxon>
    </lineage>
</organism>
<evidence type="ECO:0000313" key="2">
    <source>
        <dbReference type="Proteomes" id="UP000064920"/>
    </source>
</evidence>
<accession>A0A0N9ZIL6</accession>
<keyword evidence="2" id="KW-1185">Reference proteome</keyword>
<proteinExistence type="predicted"/>
<dbReference type="RefSeq" id="WP_062217686.1">
    <property type="nucleotide sequence ID" value="NZ_CP012023.1"/>
</dbReference>
<name>A0A0N9ZIL6_9RHOB</name>
<protein>
    <submittedName>
        <fullName evidence="1">Uncharacterized protein</fullName>
    </submittedName>
</protein>
<dbReference type="PATRIC" id="fig|1397108.4.peg.1653"/>
<gene>
    <name evidence="1" type="ORF">IMCC12053_1620</name>
</gene>
<dbReference type="OrthoDB" id="7872232at2"/>